<dbReference type="SMR" id="A0A8V1AIF3"/>
<dbReference type="FunCoup" id="A0A8V1AIF3">
    <property type="interactions" value="20"/>
</dbReference>
<sequence>MSTRTTVPQPKDKQFPGNSSLEKALETIVNVYHQYSIRRAHLDLLNFNEFQTLLKEQAPNFLSVCGRNRPDYLKMLFEETDMNKDKEVSFKEFTIVLAKVTDDAHRIIHQEDRCKPDSN</sequence>
<keyword evidence="3" id="KW-0106">Calcium</keyword>
<dbReference type="PROSITE" id="PS50222">
    <property type="entry name" value="EF_HAND_2"/>
    <property type="match status" value="1"/>
</dbReference>
<evidence type="ECO:0000313" key="6">
    <source>
        <dbReference type="Proteomes" id="UP000000539"/>
    </source>
</evidence>
<organism evidence="5 6">
    <name type="scientific">Gallus gallus</name>
    <name type="common">Chicken</name>
    <dbReference type="NCBI Taxonomy" id="9031"/>
    <lineage>
        <taxon>Eukaryota</taxon>
        <taxon>Metazoa</taxon>
        <taxon>Chordata</taxon>
        <taxon>Craniata</taxon>
        <taxon>Vertebrata</taxon>
        <taxon>Euteleostomi</taxon>
        <taxon>Archelosauria</taxon>
        <taxon>Archosauria</taxon>
        <taxon>Dinosauria</taxon>
        <taxon>Saurischia</taxon>
        <taxon>Theropoda</taxon>
        <taxon>Coelurosauria</taxon>
        <taxon>Aves</taxon>
        <taxon>Neognathae</taxon>
        <taxon>Galloanserae</taxon>
        <taxon>Galliformes</taxon>
        <taxon>Phasianidae</taxon>
        <taxon>Phasianinae</taxon>
        <taxon>Gallus</taxon>
    </lineage>
</organism>
<proteinExistence type="predicted"/>
<dbReference type="GeneTree" id="ENSGT00960000189301"/>
<dbReference type="SMART" id="SM01394">
    <property type="entry name" value="S_100"/>
    <property type="match status" value="1"/>
</dbReference>
<evidence type="ECO:0000259" key="4">
    <source>
        <dbReference type="PROSITE" id="PS50222"/>
    </source>
</evidence>
<dbReference type="InterPro" id="IPR002048">
    <property type="entry name" value="EF_hand_dom"/>
</dbReference>
<dbReference type="OMA" id="YYITELF"/>
<dbReference type="GeneID" id="121107580"/>
<dbReference type="GO" id="GO:0005509">
    <property type="term" value="F:calcium ion binding"/>
    <property type="evidence" value="ECO:0007669"/>
    <property type="project" value="InterPro"/>
</dbReference>
<dbReference type="SUPFAM" id="SSF47473">
    <property type="entry name" value="EF-hand"/>
    <property type="match status" value="1"/>
</dbReference>
<name>A0A8V1AIF3_CHICK</name>
<dbReference type="Gene3D" id="1.10.238.10">
    <property type="entry name" value="EF-hand"/>
    <property type="match status" value="1"/>
</dbReference>
<evidence type="ECO:0000256" key="2">
    <source>
        <dbReference type="ARBA" id="ARBA00022737"/>
    </source>
</evidence>
<gene>
    <name evidence="5" type="primary">LOC121107580</name>
</gene>
<keyword evidence="1" id="KW-0479">Metal-binding</keyword>
<evidence type="ECO:0000256" key="3">
    <source>
        <dbReference type="ARBA" id="ARBA00022837"/>
    </source>
</evidence>
<keyword evidence="2" id="KW-0677">Repeat</keyword>
<dbReference type="PANTHER" id="PTHR11639:SF77">
    <property type="entry name" value="PROTEIN S100-A12"/>
    <property type="match status" value="1"/>
</dbReference>
<evidence type="ECO:0000313" key="5">
    <source>
        <dbReference type="Ensembl" id="ENSGALP00010042241.1"/>
    </source>
</evidence>
<protein>
    <recommendedName>
        <fullName evidence="4">EF-hand domain-containing protein</fullName>
    </recommendedName>
</protein>
<reference evidence="5" key="1">
    <citation type="submission" date="2020-11" db="EMBL/GenBank/DDBJ databases">
        <title>Gallus gallus (Chicken) genome, bGalGal1, GRCg7b, maternal haplotype autosomes + Z &amp; W.</title>
        <authorList>
            <person name="Warren W."/>
            <person name="Formenti G."/>
            <person name="Fedrigo O."/>
            <person name="Haase B."/>
            <person name="Mountcastle J."/>
            <person name="Balacco J."/>
            <person name="Tracey A."/>
            <person name="Schneider V."/>
            <person name="Okimoto R."/>
            <person name="Cheng H."/>
            <person name="Hawken R."/>
            <person name="Howe K."/>
            <person name="Jarvis E.D."/>
        </authorList>
    </citation>
    <scope>NUCLEOTIDE SEQUENCE [LARGE SCALE GENOMIC DNA]</scope>
    <source>
        <strain evidence="5">Broiler</strain>
    </source>
</reference>
<dbReference type="Ensembl" id="ENSGALT00010068772.1">
    <property type="protein sequence ID" value="ENSGALP00010042241.1"/>
    <property type="gene ID" value="ENSGALG00010028384.1"/>
</dbReference>
<dbReference type="PROSITE" id="PS00018">
    <property type="entry name" value="EF_HAND_1"/>
    <property type="match status" value="1"/>
</dbReference>
<reference evidence="5" key="2">
    <citation type="submission" date="2025-08" db="UniProtKB">
        <authorList>
            <consortium name="Ensembl"/>
        </authorList>
    </citation>
    <scope>IDENTIFICATION</scope>
    <source>
        <strain evidence="5">broiler</strain>
    </source>
</reference>
<dbReference type="Pfam" id="PF01023">
    <property type="entry name" value="S_100"/>
    <property type="match status" value="1"/>
</dbReference>
<feature type="domain" description="EF-hand" evidence="4">
    <location>
        <begin position="68"/>
        <end position="103"/>
    </location>
</feature>
<accession>A0A8V1AIF3</accession>
<dbReference type="Proteomes" id="UP000000539">
    <property type="component" value="Chromosome 25"/>
</dbReference>
<keyword evidence="6" id="KW-1185">Reference proteome</keyword>
<dbReference type="AlphaFoldDB" id="A0A8V1AIF3"/>
<evidence type="ECO:0000256" key="1">
    <source>
        <dbReference type="ARBA" id="ARBA00022723"/>
    </source>
</evidence>
<dbReference type="InterPro" id="IPR018247">
    <property type="entry name" value="EF_Hand_1_Ca_BS"/>
</dbReference>
<dbReference type="RefSeq" id="XP_040508504.1">
    <property type="nucleotide sequence ID" value="XM_040652570.2"/>
</dbReference>
<dbReference type="OrthoDB" id="26525at2759"/>
<dbReference type="PANTHER" id="PTHR11639">
    <property type="entry name" value="S100 CALCIUM-BINDING PROTEIN"/>
    <property type="match status" value="1"/>
</dbReference>
<reference evidence="5" key="3">
    <citation type="submission" date="2025-09" db="UniProtKB">
        <authorList>
            <consortium name="Ensembl"/>
        </authorList>
    </citation>
    <scope>IDENTIFICATION</scope>
    <source>
        <strain evidence="5">broiler</strain>
    </source>
</reference>
<dbReference type="InterPro" id="IPR011992">
    <property type="entry name" value="EF-hand-dom_pair"/>
</dbReference>
<dbReference type="InterPro" id="IPR013787">
    <property type="entry name" value="S100_Ca-bd_sub"/>
</dbReference>